<reference evidence="1" key="1">
    <citation type="submission" date="2021-01" db="EMBL/GenBank/DDBJ databases">
        <title>Whole genome shotgun sequence of Catellatospora methionotrophica NBRC 14553.</title>
        <authorList>
            <person name="Komaki H."/>
            <person name="Tamura T."/>
        </authorList>
    </citation>
    <scope>NUCLEOTIDE SEQUENCE</scope>
    <source>
        <strain evidence="1">NBRC 14553</strain>
    </source>
</reference>
<dbReference type="Pfam" id="PF19801">
    <property type="entry name" value="DUF6284"/>
    <property type="match status" value="1"/>
</dbReference>
<accession>A0A8J3L9P9</accession>
<protein>
    <submittedName>
        <fullName evidence="1">Uncharacterized protein</fullName>
    </submittedName>
</protein>
<evidence type="ECO:0000313" key="1">
    <source>
        <dbReference type="EMBL" id="GIG14279.1"/>
    </source>
</evidence>
<gene>
    <name evidence="1" type="ORF">Cme02nite_26110</name>
</gene>
<dbReference type="RefSeq" id="WP_166381571.1">
    <property type="nucleotide sequence ID" value="NZ_BAAATT010000001.1"/>
</dbReference>
<comment type="caution">
    <text evidence="1">The sequence shown here is derived from an EMBL/GenBank/DDBJ whole genome shotgun (WGS) entry which is preliminary data.</text>
</comment>
<organism evidence="1 2">
    <name type="scientific">Catellatospora methionotrophica</name>
    <dbReference type="NCBI Taxonomy" id="121620"/>
    <lineage>
        <taxon>Bacteria</taxon>
        <taxon>Bacillati</taxon>
        <taxon>Actinomycetota</taxon>
        <taxon>Actinomycetes</taxon>
        <taxon>Micromonosporales</taxon>
        <taxon>Micromonosporaceae</taxon>
        <taxon>Catellatospora</taxon>
    </lineage>
</organism>
<sequence length="95" mass="10447">MPRQAIASAYADEPTGPTAAELAAIELEWPLIAAELEVTSAEIVLLTSTAPTELDWRRLRRAERQRLRVLAELAAAEAARVRPAPIGRRRHVRAA</sequence>
<dbReference type="AlphaFoldDB" id="A0A8J3L9P9"/>
<dbReference type="EMBL" id="BONJ01000009">
    <property type="protein sequence ID" value="GIG14279.1"/>
    <property type="molecule type" value="Genomic_DNA"/>
</dbReference>
<proteinExistence type="predicted"/>
<keyword evidence="2" id="KW-1185">Reference proteome</keyword>
<dbReference type="Proteomes" id="UP000660339">
    <property type="component" value="Unassembled WGS sequence"/>
</dbReference>
<name>A0A8J3L9P9_9ACTN</name>
<evidence type="ECO:0000313" key="2">
    <source>
        <dbReference type="Proteomes" id="UP000660339"/>
    </source>
</evidence>
<dbReference type="InterPro" id="IPR046251">
    <property type="entry name" value="DUF6284"/>
</dbReference>